<name>A0A1X1ZMQ7_9MYCO</name>
<dbReference type="SUPFAM" id="SSF53474">
    <property type="entry name" value="alpha/beta-Hydrolases"/>
    <property type="match status" value="1"/>
</dbReference>
<dbReference type="OrthoDB" id="5422338at2"/>
<comment type="caution">
    <text evidence="2">The sequence shown here is derived from an EMBL/GenBank/DDBJ whole genome shotgun (WGS) entry which is preliminary data.</text>
</comment>
<evidence type="ECO:0000313" key="3">
    <source>
        <dbReference type="Proteomes" id="UP000193781"/>
    </source>
</evidence>
<evidence type="ECO:0000259" key="1">
    <source>
        <dbReference type="Pfam" id="PF12697"/>
    </source>
</evidence>
<dbReference type="EMBL" id="LQPH01000109">
    <property type="protein sequence ID" value="ORW24585.1"/>
    <property type="molecule type" value="Genomic_DNA"/>
</dbReference>
<evidence type="ECO:0000313" key="2">
    <source>
        <dbReference type="EMBL" id="ORW24585.1"/>
    </source>
</evidence>
<dbReference type="AlphaFoldDB" id="A0A1X1ZMQ7"/>
<dbReference type="Proteomes" id="UP000193781">
    <property type="component" value="Unassembled WGS sequence"/>
</dbReference>
<reference evidence="2 3" key="1">
    <citation type="submission" date="2016-01" db="EMBL/GenBank/DDBJ databases">
        <title>The new phylogeny of the genus Mycobacterium.</title>
        <authorList>
            <person name="Tarcisio F."/>
            <person name="Conor M."/>
            <person name="Antonella G."/>
            <person name="Elisabetta G."/>
            <person name="Giulia F.S."/>
            <person name="Sara T."/>
            <person name="Anna F."/>
            <person name="Clotilde B."/>
            <person name="Roberto B."/>
            <person name="Veronica D.S."/>
            <person name="Fabio R."/>
            <person name="Monica P."/>
            <person name="Olivier J."/>
            <person name="Enrico T."/>
            <person name="Nicola S."/>
        </authorList>
    </citation>
    <scope>NUCLEOTIDE SEQUENCE [LARGE SCALE GENOMIC DNA]</scope>
    <source>
        <strain evidence="2 3">DSM 44803</strain>
    </source>
</reference>
<gene>
    <name evidence="2" type="ORF">AWC17_03275</name>
</gene>
<protein>
    <recommendedName>
        <fullName evidence="1">AB hydrolase-1 domain-containing protein</fullName>
    </recommendedName>
</protein>
<dbReference type="PANTHER" id="PTHR43433">
    <property type="entry name" value="HYDROLASE, ALPHA/BETA FOLD FAMILY PROTEIN"/>
    <property type="match status" value="1"/>
</dbReference>
<dbReference type="InterPro" id="IPR050471">
    <property type="entry name" value="AB_hydrolase"/>
</dbReference>
<dbReference type="GO" id="GO:0003824">
    <property type="term" value="F:catalytic activity"/>
    <property type="evidence" value="ECO:0007669"/>
    <property type="project" value="UniProtKB-ARBA"/>
</dbReference>
<accession>A0A1X1ZMQ7</accession>
<keyword evidence="3" id="KW-1185">Reference proteome</keyword>
<dbReference type="InterPro" id="IPR000073">
    <property type="entry name" value="AB_hydrolase_1"/>
</dbReference>
<dbReference type="Pfam" id="PF12697">
    <property type="entry name" value="Abhydrolase_6"/>
    <property type="match status" value="1"/>
</dbReference>
<dbReference type="Gene3D" id="3.40.50.1820">
    <property type="entry name" value="alpha/beta hydrolase"/>
    <property type="match status" value="1"/>
</dbReference>
<dbReference type="PANTHER" id="PTHR43433:SF1">
    <property type="entry name" value="BLL5160 PROTEIN"/>
    <property type="match status" value="1"/>
</dbReference>
<proteinExistence type="predicted"/>
<feature type="domain" description="AB hydrolase-1" evidence="1">
    <location>
        <begin position="25"/>
        <end position="272"/>
    </location>
</feature>
<organism evidence="2 3">
    <name type="scientific">Mycobacterium nebraskense</name>
    <dbReference type="NCBI Taxonomy" id="244292"/>
    <lineage>
        <taxon>Bacteria</taxon>
        <taxon>Bacillati</taxon>
        <taxon>Actinomycetota</taxon>
        <taxon>Actinomycetes</taxon>
        <taxon>Mycobacteriales</taxon>
        <taxon>Mycobacteriaceae</taxon>
        <taxon>Mycobacterium</taxon>
    </lineage>
</organism>
<dbReference type="InterPro" id="IPR029058">
    <property type="entry name" value="AB_hydrolase_fold"/>
</dbReference>
<sequence>MRLRTRDGVSLRVDDAGQLHPDHTVIFVHGLCLSRRSWSTHIQRLRARYGGAVRIISYDHRGHGDSSSAPVRTYRVEQLADDLACVMTALAISGPCTVVAHSMGAMTVLAYLARPPAQRPVNPGALILVATAAGKLRRRGLGRLLSTPLLPALARAAQHIPDPALRQLLAPACVTLAAIQRCAPAATLPSVVAAALRSTPPATAIGFLADLRSYNHYPTLPAVRSRTVIVSGECDPLTPPSHARDIAAAIPGATHICIPGAGHMLPQQAPAVIDRLIDHAVRAVPNPSPVSTIERKAQ</sequence>